<feature type="transmembrane region" description="Helical" evidence="1">
    <location>
        <begin position="468"/>
        <end position="489"/>
    </location>
</feature>
<reference evidence="2" key="1">
    <citation type="submission" date="2020-12" db="EMBL/GenBank/DDBJ databases">
        <authorList>
            <person name="Iha C."/>
        </authorList>
    </citation>
    <scope>NUCLEOTIDE SEQUENCE</scope>
</reference>
<dbReference type="Proteomes" id="UP000708148">
    <property type="component" value="Unassembled WGS sequence"/>
</dbReference>
<keyword evidence="1" id="KW-0472">Membrane</keyword>
<evidence type="ECO:0000313" key="3">
    <source>
        <dbReference type="Proteomes" id="UP000708148"/>
    </source>
</evidence>
<accession>A0A8S1JE29</accession>
<dbReference type="Pfam" id="PF13489">
    <property type="entry name" value="Methyltransf_23"/>
    <property type="match status" value="1"/>
</dbReference>
<keyword evidence="1" id="KW-1133">Transmembrane helix</keyword>
<evidence type="ECO:0000313" key="2">
    <source>
        <dbReference type="EMBL" id="CAD7703949.1"/>
    </source>
</evidence>
<sequence length="673" mass="77474">MGRGGEGGPTAGLPRKMSFEKLKEIGGNVKQDLIVLKSMWFSRSKGEDHASRLESFYSPQAHAYDRFRASFLWGRQPMLATTSARIRDVEDAVWVDLGGGTGENVDMMSEYIPLKHFKAIYIVDLCHSLCEQAKKKVEQKGWKNVYVVEADACEFAPSTKADLVTFSYSLSMIPPFHSAVDKAISYLSKSGYVGVCDFYVSSKYDLPLRQMSWFRRFFWRSIFDTDNIDIGPERRNYLDHNMERVWEYNGQGSIPYVPYLRAPWYVWVGRLKDAHAGYTDHEAKVEAPPLFPPTFLYNMSWEDPEADMDVLELSENDRLLTLTSGGCNSLNLLLQGVKEVVSVDCNPAQTALLELKATAIARLPYEDVWKMFGEGRHPQIDRIYRHHLAPFMTEVSNKFWNNKLYHFERGLYYSGCMGKLCWAFRILCSLCGMTGTRLRLANAKTLEEQREIWNKIWMVRFFKYGPPFLVWIVLKFLTWIFLNRFVLWFGGGVPTKQYKLIQKDGISISSYLARTFDGVAQHSHLRTHNLFYYSQLMGRYNKESCPEYLKEANFERLKAGLLANLTISTGFFNDELKARKYTKVILMDHVDWMDPEAAQNVVQLLGRQVLPGGRVIWRSASLCPPYVAMMESAGFDVKCVQRADRPDCYYMDRVNMYNSFYVAVRRASLGGGN</sequence>
<dbReference type="PANTHER" id="PTHR47473">
    <property type="entry name" value="BTA1P"/>
    <property type="match status" value="1"/>
</dbReference>
<dbReference type="SUPFAM" id="SSF53335">
    <property type="entry name" value="S-adenosyl-L-methionine-dependent methyltransferases"/>
    <property type="match status" value="2"/>
</dbReference>
<name>A0A8S1JE29_9CHLO</name>
<keyword evidence="3" id="KW-1185">Reference proteome</keyword>
<dbReference type="Pfam" id="PF11899">
    <property type="entry name" value="DUF3419"/>
    <property type="match status" value="1"/>
</dbReference>
<proteinExistence type="predicted"/>
<organism evidence="2 3">
    <name type="scientific">Ostreobium quekettii</name>
    <dbReference type="NCBI Taxonomy" id="121088"/>
    <lineage>
        <taxon>Eukaryota</taxon>
        <taxon>Viridiplantae</taxon>
        <taxon>Chlorophyta</taxon>
        <taxon>core chlorophytes</taxon>
        <taxon>Ulvophyceae</taxon>
        <taxon>TCBD clade</taxon>
        <taxon>Bryopsidales</taxon>
        <taxon>Ostreobineae</taxon>
        <taxon>Ostreobiaceae</taxon>
        <taxon>Ostreobium</taxon>
    </lineage>
</organism>
<comment type="caution">
    <text evidence="2">The sequence shown here is derived from an EMBL/GenBank/DDBJ whole genome shotgun (WGS) entry which is preliminary data.</text>
</comment>
<dbReference type="AlphaFoldDB" id="A0A8S1JE29"/>
<dbReference type="PANTHER" id="PTHR47473:SF1">
    <property type="entry name" value="METHYLTRANSFERASE DOMAIN-CONTAINING PROTEIN"/>
    <property type="match status" value="1"/>
</dbReference>
<dbReference type="EMBL" id="CAJHUC010002539">
    <property type="protein sequence ID" value="CAD7703949.1"/>
    <property type="molecule type" value="Genomic_DNA"/>
</dbReference>
<dbReference type="InterPro" id="IPR021829">
    <property type="entry name" value="DUF3419"/>
</dbReference>
<dbReference type="CDD" id="cd02440">
    <property type="entry name" value="AdoMet_MTases"/>
    <property type="match status" value="1"/>
</dbReference>
<dbReference type="Gene3D" id="3.40.50.150">
    <property type="entry name" value="Vaccinia Virus protein VP39"/>
    <property type="match status" value="1"/>
</dbReference>
<protein>
    <recommendedName>
        <fullName evidence="4">Betaine lipid synthase</fullName>
    </recommendedName>
</protein>
<evidence type="ECO:0000256" key="1">
    <source>
        <dbReference type="SAM" id="Phobius"/>
    </source>
</evidence>
<keyword evidence="1" id="KW-0812">Transmembrane</keyword>
<dbReference type="InterPro" id="IPR029063">
    <property type="entry name" value="SAM-dependent_MTases_sf"/>
</dbReference>
<dbReference type="OrthoDB" id="10253390at2759"/>
<gene>
    <name evidence="2" type="ORF">OSTQU699_LOCUS9306</name>
</gene>
<evidence type="ECO:0008006" key="4">
    <source>
        <dbReference type="Google" id="ProtNLM"/>
    </source>
</evidence>